<dbReference type="EMBL" id="FRFD01000013">
    <property type="protein sequence ID" value="SHO53409.1"/>
    <property type="molecule type" value="Genomic_DNA"/>
</dbReference>
<dbReference type="STRING" id="1121345.SAMN02745217_04111"/>
<evidence type="ECO:0000313" key="3">
    <source>
        <dbReference type="Proteomes" id="UP000184612"/>
    </source>
</evidence>
<keyword evidence="3" id="KW-1185">Reference proteome</keyword>
<feature type="chain" id="PRO_5009929901" description="Ig-like domain (Group 2)" evidence="1">
    <location>
        <begin position="29"/>
        <end position="333"/>
    </location>
</feature>
<dbReference type="Proteomes" id="UP000184612">
    <property type="component" value="Unassembled WGS sequence"/>
</dbReference>
<organism evidence="2 3">
    <name type="scientific">Anaerocolumna xylanovorans DSM 12503</name>
    <dbReference type="NCBI Taxonomy" id="1121345"/>
    <lineage>
        <taxon>Bacteria</taxon>
        <taxon>Bacillati</taxon>
        <taxon>Bacillota</taxon>
        <taxon>Clostridia</taxon>
        <taxon>Lachnospirales</taxon>
        <taxon>Lachnospiraceae</taxon>
        <taxon>Anaerocolumna</taxon>
    </lineage>
</organism>
<proteinExistence type="predicted"/>
<dbReference type="RefSeq" id="WP_207665497.1">
    <property type="nucleotide sequence ID" value="NZ_FRFD01000013.1"/>
</dbReference>
<name>A0A1M7YLE8_9FIRM</name>
<feature type="signal peptide" evidence="1">
    <location>
        <begin position="1"/>
        <end position="28"/>
    </location>
</feature>
<reference evidence="2 3" key="1">
    <citation type="submission" date="2016-12" db="EMBL/GenBank/DDBJ databases">
        <authorList>
            <person name="Song W.-J."/>
            <person name="Kurnit D.M."/>
        </authorList>
    </citation>
    <scope>NUCLEOTIDE SEQUENCE [LARGE SCALE GENOMIC DNA]</scope>
    <source>
        <strain evidence="2 3">DSM 12503</strain>
    </source>
</reference>
<dbReference type="AlphaFoldDB" id="A0A1M7YLE8"/>
<sequence>MRKMLKFLGVLLLVLTECLPLNTDKAYAYTLENLESYIVNPEWFDNQEGRAGDNTGTGKTDCSYPQINSDVIYFDKTHKSYQLLLRQYDKEKGIDFENDDFEWEVIDERICTVDSDGFVKAGDMTGATTVIAENQNYALVIVVINLTGKYDSWYENMFVNNWFYGGLYNIKEEELSRSLGSALKGIVDAYVQHGDELYTNPEIRIEIVREAVRIINGKGYHPARIFDLFLDGIRTQKCAHVIGATVENGVVLDSPTLLLLDGKIYELNILGGFYEIATEKDGYWKNGYFYYTYLHHGLTGTDEWKVKFSTTKEYNYNNEHDYMINKLHGIKID</sequence>
<protein>
    <recommendedName>
        <fullName evidence="4">Ig-like domain (Group 2)</fullName>
    </recommendedName>
</protein>
<evidence type="ECO:0000256" key="1">
    <source>
        <dbReference type="SAM" id="SignalP"/>
    </source>
</evidence>
<accession>A0A1M7YLE8</accession>
<gene>
    <name evidence="2" type="ORF">SAMN02745217_04111</name>
</gene>
<evidence type="ECO:0000313" key="2">
    <source>
        <dbReference type="EMBL" id="SHO53409.1"/>
    </source>
</evidence>
<evidence type="ECO:0008006" key="4">
    <source>
        <dbReference type="Google" id="ProtNLM"/>
    </source>
</evidence>
<keyword evidence="1" id="KW-0732">Signal</keyword>